<proteinExistence type="predicted"/>
<dbReference type="GO" id="GO:0017177">
    <property type="term" value="C:glucosidase II complex"/>
    <property type="evidence" value="ECO:0007669"/>
    <property type="project" value="TreeGrafter"/>
</dbReference>
<gene>
    <name evidence="3" type="ORF">NSCI0253_LOCUS3536</name>
</gene>
<sequence>MYVHDGLTRRRAPPVTLSYVDDPSSLSGRSPAGSREAPPHHGVKALAVVLVFTVAIVTLTCLAPPRTARWNQTAGNLRGFARLSSIFGLSRSQRKSQLPGRASREHTGPKLVRGAPWELLDHYLSEKKAGRFSCFSGEYFSHFSVVNDNFCDCRDGSDEPGTAACAGMQQPALTGFECAAGGDNVVRFAAVGDGICDCCDGEDEWDGLVTCVNTCDELTVTPVQEESASKASDFVVRRASEYDYPGS</sequence>
<organism evidence="3">
    <name type="scientific">Noctiluca scintillans</name>
    <name type="common">Sea sparkle</name>
    <name type="synonym">Red tide dinoflagellate</name>
    <dbReference type="NCBI Taxonomy" id="2966"/>
    <lineage>
        <taxon>Eukaryota</taxon>
        <taxon>Sar</taxon>
        <taxon>Alveolata</taxon>
        <taxon>Dinophyceae</taxon>
        <taxon>Noctilucales</taxon>
        <taxon>Noctilucaceae</taxon>
        <taxon>Noctiluca</taxon>
    </lineage>
</organism>
<dbReference type="GO" id="GO:0006491">
    <property type="term" value="P:N-glycan processing"/>
    <property type="evidence" value="ECO:0007669"/>
    <property type="project" value="TreeGrafter"/>
</dbReference>
<accession>A0A7S0ZQJ4</accession>
<dbReference type="PANTHER" id="PTHR12630:SF1">
    <property type="entry name" value="GLUCOSIDASE 2 SUBUNIT BETA"/>
    <property type="match status" value="1"/>
</dbReference>
<evidence type="ECO:0000256" key="1">
    <source>
        <dbReference type="SAM" id="MobiDB-lite"/>
    </source>
</evidence>
<dbReference type="PANTHER" id="PTHR12630">
    <property type="entry name" value="N-LINKED OLIGOSACCHARIDE PROCESSING"/>
    <property type="match status" value="1"/>
</dbReference>
<dbReference type="InterPro" id="IPR039794">
    <property type="entry name" value="Gtb1-like"/>
</dbReference>
<dbReference type="AlphaFoldDB" id="A0A7S0ZQJ4"/>
<evidence type="ECO:0000259" key="2">
    <source>
        <dbReference type="Pfam" id="PF12999"/>
    </source>
</evidence>
<name>A0A7S0ZQJ4_NOCSC</name>
<evidence type="ECO:0000313" key="3">
    <source>
        <dbReference type="EMBL" id="CAD8829190.1"/>
    </source>
</evidence>
<dbReference type="InterPro" id="IPR028146">
    <property type="entry name" value="PRKCSH_N"/>
</dbReference>
<protein>
    <recommendedName>
        <fullName evidence="2">Glucosidase II beta subunit N-terminal domain-containing protein</fullName>
    </recommendedName>
</protein>
<dbReference type="EMBL" id="HBFQ01005034">
    <property type="protein sequence ID" value="CAD8829190.1"/>
    <property type="molecule type" value="Transcribed_RNA"/>
</dbReference>
<reference evidence="3" key="1">
    <citation type="submission" date="2021-01" db="EMBL/GenBank/DDBJ databases">
        <authorList>
            <person name="Corre E."/>
            <person name="Pelletier E."/>
            <person name="Niang G."/>
            <person name="Scheremetjew M."/>
            <person name="Finn R."/>
            <person name="Kale V."/>
            <person name="Holt S."/>
            <person name="Cochrane G."/>
            <person name="Meng A."/>
            <person name="Brown T."/>
            <person name="Cohen L."/>
        </authorList>
    </citation>
    <scope>NUCLEOTIDE SEQUENCE</scope>
</reference>
<feature type="region of interest" description="Disordered" evidence="1">
    <location>
        <begin position="14"/>
        <end position="39"/>
    </location>
</feature>
<feature type="domain" description="Glucosidase II beta subunit N-terminal" evidence="2">
    <location>
        <begin position="112"/>
        <end position="221"/>
    </location>
</feature>
<dbReference type="Pfam" id="PF12999">
    <property type="entry name" value="PRKCSH-like"/>
    <property type="match status" value="1"/>
</dbReference>